<feature type="region of interest" description="Disordered" evidence="2">
    <location>
        <begin position="1569"/>
        <end position="1604"/>
    </location>
</feature>
<dbReference type="EMBL" id="RIBS01000001">
    <property type="protein sequence ID" value="RNF86349.1"/>
    <property type="molecule type" value="Genomic_DNA"/>
</dbReference>
<dbReference type="Proteomes" id="UP000267049">
    <property type="component" value="Unassembled WGS sequence"/>
</dbReference>
<keyword evidence="5" id="KW-1185">Reference proteome</keyword>
<dbReference type="Gene3D" id="2.180.10.10">
    <property type="entry name" value="RHS repeat-associated core"/>
    <property type="match status" value="3"/>
</dbReference>
<proteinExistence type="predicted"/>
<dbReference type="Pfam" id="PF05593">
    <property type="entry name" value="RHS_repeat"/>
    <property type="match status" value="1"/>
</dbReference>
<dbReference type="InterPro" id="IPR031325">
    <property type="entry name" value="RHS_repeat"/>
</dbReference>
<feature type="domain" description="Teneurin-like YD-shell" evidence="3">
    <location>
        <begin position="1189"/>
        <end position="1488"/>
    </location>
</feature>
<evidence type="ECO:0000256" key="1">
    <source>
        <dbReference type="ARBA" id="ARBA00022737"/>
    </source>
</evidence>
<dbReference type="InterPro" id="IPR006530">
    <property type="entry name" value="YD"/>
</dbReference>
<comment type="caution">
    <text evidence="4">The sequence shown here is derived from an EMBL/GenBank/DDBJ whole genome shotgun (WGS) entry which is preliminary data.</text>
</comment>
<evidence type="ECO:0000256" key="2">
    <source>
        <dbReference type="SAM" id="MobiDB-lite"/>
    </source>
</evidence>
<evidence type="ECO:0000259" key="3">
    <source>
        <dbReference type="Pfam" id="PF25023"/>
    </source>
</evidence>
<dbReference type="PANTHER" id="PTHR32305">
    <property type="match status" value="1"/>
</dbReference>
<accession>A0A3M8SYN5</accession>
<dbReference type="NCBIfam" id="TIGR03696">
    <property type="entry name" value="Rhs_assc_core"/>
    <property type="match status" value="1"/>
</dbReference>
<dbReference type="PANTHER" id="PTHR32305:SF15">
    <property type="entry name" value="PROTEIN RHSA-RELATED"/>
    <property type="match status" value="1"/>
</dbReference>
<protein>
    <submittedName>
        <fullName evidence="4">RHS repeat protein</fullName>
    </submittedName>
</protein>
<dbReference type="NCBIfam" id="TIGR01643">
    <property type="entry name" value="YD_repeat_2x"/>
    <property type="match status" value="1"/>
</dbReference>
<dbReference type="InterPro" id="IPR056823">
    <property type="entry name" value="TEN-like_YD-shell"/>
</dbReference>
<reference evidence="4 5" key="1">
    <citation type="submission" date="2018-11" db="EMBL/GenBank/DDBJ databases">
        <title>Lysobacter cryohumiis sp. nov., isolated from soil in the Tianshan Mountains, Xinjiang, China.</title>
        <authorList>
            <person name="Luo Y."/>
            <person name="Sheng H."/>
        </authorList>
    </citation>
    <scope>NUCLEOTIDE SEQUENCE [LARGE SCALE GENOMIC DNA]</scope>
    <source>
        <strain evidence="4 5">ZS60</strain>
    </source>
</reference>
<dbReference type="Pfam" id="PF25023">
    <property type="entry name" value="TEN_YD-shell"/>
    <property type="match status" value="1"/>
</dbReference>
<dbReference type="InterPro" id="IPR022385">
    <property type="entry name" value="Rhs_assc_core"/>
</dbReference>
<gene>
    <name evidence="4" type="ORF">EER27_02720</name>
</gene>
<organism evidence="4 5">
    <name type="scientific">Montanilutibacter psychrotolerans</name>
    <dbReference type="NCBI Taxonomy" id="1327343"/>
    <lineage>
        <taxon>Bacteria</taxon>
        <taxon>Pseudomonadati</taxon>
        <taxon>Pseudomonadota</taxon>
        <taxon>Gammaproteobacteria</taxon>
        <taxon>Lysobacterales</taxon>
        <taxon>Lysobacteraceae</taxon>
        <taxon>Montanilutibacter</taxon>
    </lineage>
</organism>
<dbReference type="InterPro" id="IPR050708">
    <property type="entry name" value="T6SS_VgrG/RHS"/>
</dbReference>
<dbReference type="OrthoDB" id="6904246at2"/>
<name>A0A3M8SYN5_9GAMM</name>
<sequence>MGRCFVLEATERGMRRMARLDVAGVVQHVVQRGNDRQWCRLREVVHSSKNMTMKLFGGLSALFALSLPVPASAQIESRQPWDEYGKKIETAQAVGAVGPDLFGDSVNFSNGALSFSATDVSVPGNSKLPVAFTRVLSVSNWKGYQRNDSPLADWELDVPRISGVFGSRDSFGSACEATTPLQGRPPTKYVSGGIFNAQDYWSGNRADMPGGGELLLVNPNSPKPSRGGPYYWMTSEFTYFSCLPSVKNGDGPGFLAVARDGTKYWFDVLASYHEPGMDKVVSDTSQHSASSWTAVATLGRTRNVLYVSRVEDRFGNYVTYAYANAANQPARLMTIGASDGRQIDIGYNARGHVATVSSSGRTWTYEYRYPTSQLGSLTAVVQPDGSRWTFDLYALTHALIRYAKAPGDPSRSCGDPGDVITTGATGTITHPSGAVGEFRVDPRRHGRSNVPMVCSGYTAPYNNVSDDIAHYPLNYDTLSLTSKRISGPGLVAAEWNYGYSASIFFAPGTGPVCTSGSCMEPVCTSDACAGTARTWVWGPDNQLTRYTFGNSYRYNEGKLLKVESGTTTQPRVVTAPFTILRADTSTYELAQSAQPFQTPIGTSPQEKGAGFTSEYLRPRKLQSIVQDGATFTSHVTLFDAYANPLKATEDSSLGNPRNVVNTYHHNLGKWVVGQVASTSINGIVTSSTDFDAVTAMPLRQYAFGKLTHTLAHYGAGHLKSVTDGRDYTTTLSSWKRGVPQLIQHPDTTTESAVVNDDGTIASTTDENGFTTAYEYDPMGRLAKLTYPESDTVAWAPTTQVFEPVAVSEHGIPAGHWRQAVATGNYRKVSYFDGLWRPVLIREYDTANVTATSRFTAFGYDHDGRTTFASYPVASTSSVAAITQGVRSTYDALGRRTRTEQDNELGSAPLVTTTDYLAGFKTRTTNPRGKQVTTSYLAYGAPTTDWPVSIIKHANASTTINTDIARNTFGKPLAMTQRNDAGTITATRSYSYNAYQELCRTSEPEGGTTVFAYDAAGNLAWSAPGVPATTTCASSISDTAKISRGYDQRNRITAQTFPDNLGNTSYTYYPDGQPHTLVTDNGASNVVTTTYVYNKRRLLTGENLQWPGVNWNLGYGYSANGHLASQTYPDNTSVTYLPNALGQPTQASAYATGVSYYPNGSIKQFTYGNGIVHDLTQNLRGLAERSRDAYGGVAVHDDSYDYDANGNVAAISDGLPGAPGNRTMTYDNFDRLTGVTAPMFGGDGVASFGYDVLDNLLSAKVGNKSHVTYTHDATRNLLSTAHNSAGTVTDTLRYDARGNVSTRTNATYTFDRGNRLRSATSTGGAVSSYVYDGHGRRVRDIANGDSKYSQYNQAGQLMYASDLRLDLRTNYIHLGGSLVATRRLDPVSGAVATRYQHTDALGSPVVVTDPTRTVIERTRYAPYGARISGPASDGPGYTGHVQDTATGLTYMQQRYYDPSIGRFLSVDPVTTDRKTGANFNRYKYAGNNPYRFTDPDGRRDWDSLSAHSSNFTSAGSGLSISAAVRSPGPVGSARAGEGRLPPTASVRTEMKSQRTTFTVNGTIAGEWSSKNDVSKRALPGADSPYESSDSYPAGGPYKNNANAYGPNEILRTNDVRGRWIHGGGTGLPDPSSPAQGWKPTMGCTRMQNGDIQELVDLVRDFKSTFPGVSVPYSRVDD</sequence>
<keyword evidence="1" id="KW-0677">Repeat</keyword>
<evidence type="ECO:0000313" key="4">
    <source>
        <dbReference type="EMBL" id="RNF86349.1"/>
    </source>
</evidence>
<evidence type="ECO:0000313" key="5">
    <source>
        <dbReference type="Proteomes" id="UP000267049"/>
    </source>
</evidence>